<dbReference type="EMBL" id="FPBD01000008">
    <property type="protein sequence ID" value="SFU10692.1"/>
    <property type="molecule type" value="Genomic_DNA"/>
</dbReference>
<dbReference type="Pfam" id="PF00005">
    <property type="entry name" value="ABC_tran"/>
    <property type="match status" value="2"/>
</dbReference>
<dbReference type="PROSITE" id="PS50893">
    <property type="entry name" value="ABC_TRANSPORTER_2"/>
    <property type="match status" value="2"/>
</dbReference>
<organism evidence="5 6">
    <name type="scientific">Pseudovibrio denitrificans</name>
    <dbReference type="NCBI Taxonomy" id="258256"/>
    <lineage>
        <taxon>Bacteria</taxon>
        <taxon>Pseudomonadati</taxon>
        <taxon>Pseudomonadota</taxon>
        <taxon>Alphaproteobacteria</taxon>
        <taxon>Hyphomicrobiales</taxon>
        <taxon>Stappiaceae</taxon>
        <taxon>Pseudovibrio</taxon>
    </lineage>
</organism>
<dbReference type="AlphaFoldDB" id="A0A1I7DG58"/>
<name>A0A1I7DG58_9HYPH</name>
<accession>A0A1I7DG58</accession>
<dbReference type="InterPro" id="IPR003593">
    <property type="entry name" value="AAA+_ATPase"/>
</dbReference>
<sequence length="499" mass="54545">MIRVEQLNLFFGERPLLQDVSFEIGRGQTLAIIGEPGGGKTSLARSLMGLIQGRRLAAQEKPLPSSHFCWSGDAWLGEMNVLRSSRAQLQAMRGRSAGLIVQALSDALNPHLTVLQHVQEMLRAHGLSERDAREECAIGNIPDRLLPRYPTALSGGEIQRVLTVLALANSPEFLIMDEPTAALDSFNREIAIRSFQNGSEQRCQMLITHDIELARRLATHVGVLRKGRLTEIGPSEDVLDRPRSIYTQQLLKLRRNAGNPMPLPVSSSGGNPALEVRSGNGLVMDRLSHSIENRGLLSKISAFVPAGSCLAILGGSGSGKTTLARLLSGYEKVQEGYVYWQNGTEREKSVIALIPQHPHRAMASHFSVSDVLKEALMLSRGDQAEANRLLDRVGLPTDTDFLNRKTRELSGGEAQRLVIARALATRPQCLVADEPTSALDMQARSHVLEILRGVMRNRKMALVLFTHDQAAARSLADKVCHLEQGTLICSEAPVTNVAS</sequence>
<evidence type="ECO:0000256" key="2">
    <source>
        <dbReference type="ARBA" id="ARBA00022741"/>
    </source>
</evidence>
<dbReference type="PROSITE" id="PS00211">
    <property type="entry name" value="ABC_TRANSPORTER_1"/>
    <property type="match status" value="1"/>
</dbReference>
<proteinExistence type="inferred from homology"/>
<comment type="similarity">
    <text evidence="1">Belongs to the ABC transporter superfamily.</text>
</comment>
<dbReference type="Proteomes" id="UP000183371">
    <property type="component" value="Unassembled WGS sequence"/>
</dbReference>
<dbReference type="PANTHER" id="PTHR24220:SF676">
    <property type="entry name" value="OLIGOPEPTIDE TRANSPORT ATP-BINDING PROTEIN AMIE"/>
    <property type="match status" value="1"/>
</dbReference>
<keyword evidence="2" id="KW-0547">Nucleotide-binding</keyword>
<reference evidence="6" key="1">
    <citation type="submission" date="2016-10" db="EMBL/GenBank/DDBJ databases">
        <authorList>
            <person name="Varghese N."/>
            <person name="Submissions S."/>
        </authorList>
    </citation>
    <scope>NUCLEOTIDE SEQUENCE [LARGE SCALE GENOMIC DNA]</scope>
    <source>
        <strain evidence="6">DSM 17465</strain>
    </source>
</reference>
<keyword evidence="3 5" id="KW-0067">ATP-binding</keyword>
<protein>
    <submittedName>
        <fullName evidence="5">Peptide/nickel transport system ATP-binding protein</fullName>
    </submittedName>
</protein>
<dbReference type="GO" id="GO:0016887">
    <property type="term" value="F:ATP hydrolysis activity"/>
    <property type="evidence" value="ECO:0007669"/>
    <property type="project" value="InterPro"/>
</dbReference>
<gene>
    <name evidence="5" type="ORF">SAMN05444141_108329</name>
</gene>
<evidence type="ECO:0000259" key="4">
    <source>
        <dbReference type="PROSITE" id="PS50893"/>
    </source>
</evidence>
<dbReference type="SUPFAM" id="SSF52540">
    <property type="entry name" value="P-loop containing nucleoside triphosphate hydrolases"/>
    <property type="match status" value="2"/>
</dbReference>
<dbReference type="InterPro" id="IPR003439">
    <property type="entry name" value="ABC_transporter-like_ATP-bd"/>
</dbReference>
<dbReference type="InterPro" id="IPR027417">
    <property type="entry name" value="P-loop_NTPase"/>
</dbReference>
<dbReference type="Gene3D" id="3.40.50.300">
    <property type="entry name" value="P-loop containing nucleotide triphosphate hydrolases"/>
    <property type="match status" value="2"/>
</dbReference>
<keyword evidence="6" id="KW-1185">Reference proteome</keyword>
<evidence type="ECO:0000256" key="3">
    <source>
        <dbReference type="ARBA" id="ARBA00022840"/>
    </source>
</evidence>
<feature type="domain" description="ABC transporter" evidence="4">
    <location>
        <begin position="2"/>
        <end position="251"/>
    </location>
</feature>
<dbReference type="SMART" id="SM00382">
    <property type="entry name" value="AAA"/>
    <property type="match status" value="2"/>
</dbReference>
<dbReference type="InterPro" id="IPR015854">
    <property type="entry name" value="ABC_transpr_LolD-like"/>
</dbReference>
<evidence type="ECO:0000313" key="5">
    <source>
        <dbReference type="EMBL" id="SFU10692.1"/>
    </source>
</evidence>
<dbReference type="InterPro" id="IPR017871">
    <property type="entry name" value="ABC_transporter-like_CS"/>
</dbReference>
<dbReference type="RefSeq" id="WP_054784111.1">
    <property type="nucleotide sequence ID" value="NZ_FPBD01000008.1"/>
</dbReference>
<dbReference type="GO" id="GO:0005886">
    <property type="term" value="C:plasma membrane"/>
    <property type="evidence" value="ECO:0007669"/>
    <property type="project" value="TreeGrafter"/>
</dbReference>
<evidence type="ECO:0000256" key="1">
    <source>
        <dbReference type="ARBA" id="ARBA00005417"/>
    </source>
</evidence>
<dbReference type="PANTHER" id="PTHR24220">
    <property type="entry name" value="IMPORT ATP-BINDING PROTEIN"/>
    <property type="match status" value="1"/>
</dbReference>
<feature type="domain" description="ABC transporter" evidence="4">
    <location>
        <begin position="282"/>
        <end position="497"/>
    </location>
</feature>
<dbReference type="GO" id="GO:0005524">
    <property type="term" value="F:ATP binding"/>
    <property type="evidence" value="ECO:0007669"/>
    <property type="project" value="UniProtKB-KW"/>
</dbReference>
<dbReference type="GO" id="GO:0022857">
    <property type="term" value="F:transmembrane transporter activity"/>
    <property type="evidence" value="ECO:0007669"/>
    <property type="project" value="TreeGrafter"/>
</dbReference>
<evidence type="ECO:0000313" key="6">
    <source>
        <dbReference type="Proteomes" id="UP000183371"/>
    </source>
</evidence>